<evidence type="ECO:0000259" key="1">
    <source>
        <dbReference type="Pfam" id="PF13649"/>
    </source>
</evidence>
<dbReference type="PANTHER" id="PTHR43591:SF24">
    <property type="entry name" value="2-METHOXY-6-POLYPRENYL-1,4-BENZOQUINOL METHYLASE, MITOCHONDRIAL"/>
    <property type="match status" value="1"/>
</dbReference>
<dbReference type="GO" id="GO:0008168">
    <property type="term" value="F:methyltransferase activity"/>
    <property type="evidence" value="ECO:0007669"/>
    <property type="project" value="TreeGrafter"/>
</dbReference>
<dbReference type="PANTHER" id="PTHR43591">
    <property type="entry name" value="METHYLTRANSFERASE"/>
    <property type="match status" value="1"/>
</dbReference>
<name>A0A8J3N541_9CHLR</name>
<dbReference type="Gene3D" id="3.40.50.150">
    <property type="entry name" value="Vaccinia Virus protein VP39"/>
    <property type="match status" value="1"/>
</dbReference>
<dbReference type="RefSeq" id="WP_220209395.1">
    <property type="nucleotide sequence ID" value="NZ_BNJK01000002.1"/>
</dbReference>
<accession>A0A8J3N541</accession>
<sequence length="282" mass="31799">MDHSSSDYFIDHESPAEMSRLENQDRQFTKAMGGLFVERGNDFTDLRRVLDVGCGPGVWAQEVAFTSSEIEVVGIDISQSMISYAQTQAQLQELYNISFSVMDITESLKFPDASFDFVNARLLGFLTPAQWFPLLQEYMRITRPGGFIRLTETEMTRTNSPALARENAWFYKSVHLTGQSFAPDDHSLSLTVMLAPLLRKVGCKNVTVNAYGIDWSSGTEDHDGMSKDHEVWYKLIEPFFLATGVATAEDLQTTYDAMRIEWDQDDFCALHLLVSACGQKPI</sequence>
<reference evidence="2" key="1">
    <citation type="submission" date="2020-10" db="EMBL/GenBank/DDBJ databases">
        <title>Taxonomic study of unclassified bacteria belonging to the class Ktedonobacteria.</title>
        <authorList>
            <person name="Yabe S."/>
            <person name="Wang C.M."/>
            <person name="Zheng Y."/>
            <person name="Sakai Y."/>
            <person name="Cavaletti L."/>
            <person name="Monciardini P."/>
            <person name="Donadio S."/>
        </authorList>
    </citation>
    <scope>NUCLEOTIDE SEQUENCE</scope>
    <source>
        <strain evidence="2">ID150040</strain>
    </source>
</reference>
<gene>
    <name evidence="2" type="ORF">KSF_087420</name>
</gene>
<organism evidence="2 3">
    <name type="scientific">Reticulibacter mediterranei</name>
    <dbReference type="NCBI Taxonomy" id="2778369"/>
    <lineage>
        <taxon>Bacteria</taxon>
        <taxon>Bacillati</taxon>
        <taxon>Chloroflexota</taxon>
        <taxon>Ktedonobacteria</taxon>
        <taxon>Ktedonobacterales</taxon>
        <taxon>Reticulibacteraceae</taxon>
        <taxon>Reticulibacter</taxon>
    </lineage>
</organism>
<dbReference type="InterPro" id="IPR041698">
    <property type="entry name" value="Methyltransf_25"/>
</dbReference>
<evidence type="ECO:0000313" key="2">
    <source>
        <dbReference type="EMBL" id="GHO98694.1"/>
    </source>
</evidence>
<dbReference type="AlphaFoldDB" id="A0A8J3N541"/>
<dbReference type="InterPro" id="IPR029063">
    <property type="entry name" value="SAM-dependent_MTases_sf"/>
</dbReference>
<protein>
    <recommendedName>
        <fullName evidence="1">Methyltransferase domain-containing protein</fullName>
    </recommendedName>
</protein>
<comment type="caution">
    <text evidence="2">The sequence shown here is derived from an EMBL/GenBank/DDBJ whole genome shotgun (WGS) entry which is preliminary data.</text>
</comment>
<evidence type="ECO:0000313" key="3">
    <source>
        <dbReference type="Proteomes" id="UP000597444"/>
    </source>
</evidence>
<dbReference type="Pfam" id="PF13649">
    <property type="entry name" value="Methyltransf_25"/>
    <property type="match status" value="1"/>
</dbReference>
<keyword evidence="3" id="KW-1185">Reference proteome</keyword>
<proteinExistence type="predicted"/>
<dbReference type="Proteomes" id="UP000597444">
    <property type="component" value="Unassembled WGS sequence"/>
</dbReference>
<dbReference type="CDD" id="cd02440">
    <property type="entry name" value="AdoMet_MTases"/>
    <property type="match status" value="1"/>
</dbReference>
<dbReference type="EMBL" id="BNJK01000002">
    <property type="protein sequence ID" value="GHO98694.1"/>
    <property type="molecule type" value="Genomic_DNA"/>
</dbReference>
<feature type="domain" description="Methyltransferase" evidence="1">
    <location>
        <begin position="49"/>
        <end position="146"/>
    </location>
</feature>
<dbReference type="SUPFAM" id="SSF53335">
    <property type="entry name" value="S-adenosyl-L-methionine-dependent methyltransferases"/>
    <property type="match status" value="1"/>
</dbReference>